<evidence type="ECO:0000256" key="5">
    <source>
        <dbReference type="ARBA" id="ARBA00022801"/>
    </source>
</evidence>
<dbReference type="EC" id="3.2.1.51" evidence="3"/>
<dbReference type="PANTHER" id="PTHR10030">
    <property type="entry name" value="ALPHA-L-FUCOSIDASE"/>
    <property type="match status" value="1"/>
</dbReference>
<evidence type="ECO:0000256" key="8">
    <source>
        <dbReference type="PIRNR" id="PIRNR001092"/>
    </source>
</evidence>
<feature type="domain" description="Alpha-L-fucosidase C-terminal" evidence="10">
    <location>
        <begin position="391"/>
        <end position="480"/>
    </location>
</feature>
<feature type="domain" description="Glycoside hydrolase family 29 N-terminal" evidence="9">
    <location>
        <begin position="45"/>
        <end position="380"/>
    </location>
</feature>
<dbReference type="InterPro" id="IPR016286">
    <property type="entry name" value="FUC_metazoa-typ"/>
</dbReference>
<name>A0A6P7THI0_9MOLL</name>
<evidence type="ECO:0000313" key="12">
    <source>
        <dbReference type="RefSeq" id="XP_029649645.1"/>
    </source>
</evidence>
<evidence type="ECO:0000259" key="10">
    <source>
        <dbReference type="Pfam" id="PF16757"/>
    </source>
</evidence>
<accession>A0A6P7THI0</accession>
<evidence type="ECO:0000256" key="2">
    <source>
        <dbReference type="ARBA" id="ARBA00007951"/>
    </source>
</evidence>
<dbReference type="PANTHER" id="PTHR10030:SF37">
    <property type="entry name" value="ALPHA-L-FUCOSIDASE-RELATED"/>
    <property type="match status" value="1"/>
</dbReference>
<dbReference type="InterPro" id="IPR017853">
    <property type="entry name" value="GH"/>
</dbReference>
<organism evidence="11 12">
    <name type="scientific">Octopus sinensis</name>
    <name type="common">East Asian common octopus</name>
    <dbReference type="NCBI Taxonomy" id="2607531"/>
    <lineage>
        <taxon>Eukaryota</taxon>
        <taxon>Metazoa</taxon>
        <taxon>Spiralia</taxon>
        <taxon>Lophotrochozoa</taxon>
        <taxon>Mollusca</taxon>
        <taxon>Cephalopoda</taxon>
        <taxon>Coleoidea</taxon>
        <taxon>Octopodiformes</taxon>
        <taxon>Octopoda</taxon>
        <taxon>Incirrata</taxon>
        <taxon>Octopodidae</taxon>
        <taxon>Octopus</taxon>
    </lineage>
</organism>
<protein>
    <recommendedName>
        <fullName evidence="3">alpha-L-fucosidase</fullName>
        <ecNumber evidence="3">3.2.1.51</ecNumber>
    </recommendedName>
</protein>
<dbReference type="FunFam" id="3.20.20.80:FF:000027">
    <property type="entry name" value="Alpha-L-fucosidase"/>
    <property type="match status" value="1"/>
</dbReference>
<dbReference type="Gene3D" id="3.20.20.80">
    <property type="entry name" value="Glycosidases"/>
    <property type="match status" value="1"/>
</dbReference>
<dbReference type="Proteomes" id="UP000515154">
    <property type="component" value="Linkage group LG22"/>
</dbReference>
<reference evidence="12" key="1">
    <citation type="submission" date="2025-08" db="UniProtKB">
        <authorList>
            <consortium name="RefSeq"/>
        </authorList>
    </citation>
    <scope>IDENTIFICATION</scope>
</reference>
<dbReference type="SMART" id="SM00812">
    <property type="entry name" value="Alpha_L_fucos"/>
    <property type="match status" value="1"/>
</dbReference>
<dbReference type="AlphaFoldDB" id="A0A6P7THI0"/>
<dbReference type="Gene3D" id="2.60.40.1180">
    <property type="entry name" value="Golgi alpha-mannosidase II"/>
    <property type="match status" value="1"/>
</dbReference>
<dbReference type="RefSeq" id="XP_029649645.1">
    <property type="nucleotide sequence ID" value="XM_029793785.2"/>
</dbReference>
<keyword evidence="11" id="KW-1185">Reference proteome</keyword>
<dbReference type="GO" id="GO:0016139">
    <property type="term" value="P:glycoside catabolic process"/>
    <property type="evidence" value="ECO:0007669"/>
    <property type="project" value="TreeGrafter"/>
</dbReference>
<dbReference type="Pfam" id="PF16757">
    <property type="entry name" value="Fucosidase_C"/>
    <property type="match status" value="1"/>
</dbReference>
<dbReference type="GO" id="GO:0005764">
    <property type="term" value="C:lysosome"/>
    <property type="evidence" value="ECO:0007669"/>
    <property type="project" value="TreeGrafter"/>
</dbReference>
<dbReference type="PRINTS" id="PR00741">
    <property type="entry name" value="GLHYDRLASE29"/>
</dbReference>
<keyword evidence="7 8" id="KW-0326">Glycosidase</keyword>
<evidence type="ECO:0000256" key="3">
    <source>
        <dbReference type="ARBA" id="ARBA00012662"/>
    </source>
</evidence>
<keyword evidence="6" id="KW-0325">Glycoprotein</keyword>
<dbReference type="PIRSF" id="PIRSF001092">
    <property type="entry name" value="Alpha-L-fucosidase"/>
    <property type="match status" value="1"/>
</dbReference>
<proteinExistence type="inferred from homology"/>
<evidence type="ECO:0000256" key="4">
    <source>
        <dbReference type="ARBA" id="ARBA00022729"/>
    </source>
</evidence>
<dbReference type="InterPro" id="IPR013780">
    <property type="entry name" value="Glyco_hydro_b"/>
</dbReference>
<dbReference type="KEGG" id="osn:115223279"/>
<dbReference type="GO" id="GO:0006004">
    <property type="term" value="P:fucose metabolic process"/>
    <property type="evidence" value="ECO:0007669"/>
    <property type="project" value="InterPro"/>
</dbReference>
<dbReference type="SUPFAM" id="SSF51445">
    <property type="entry name" value="(Trans)glycosidases"/>
    <property type="match status" value="1"/>
</dbReference>
<evidence type="ECO:0000313" key="11">
    <source>
        <dbReference type="Proteomes" id="UP000515154"/>
    </source>
</evidence>
<evidence type="ECO:0000256" key="1">
    <source>
        <dbReference type="ARBA" id="ARBA00004071"/>
    </source>
</evidence>
<comment type="function">
    <text evidence="1">Alpha-L-fucosidase is responsible for hydrolyzing the alpha-1,6-linked fucose joined to the reducing-end N-acetylglucosamine of the carbohydrate moieties of glycoproteins.</text>
</comment>
<gene>
    <name evidence="12" type="primary">LOC115223279</name>
</gene>
<dbReference type="InterPro" id="IPR000933">
    <property type="entry name" value="Glyco_hydro_29"/>
</dbReference>
<comment type="similarity">
    <text evidence="2 8">Belongs to the glycosyl hydrolase 29 family.</text>
</comment>
<evidence type="ECO:0000256" key="6">
    <source>
        <dbReference type="ARBA" id="ARBA00023180"/>
    </source>
</evidence>
<dbReference type="InterPro" id="IPR031919">
    <property type="entry name" value="Fucosidase_C"/>
</dbReference>
<keyword evidence="5 8" id="KW-0378">Hydrolase</keyword>
<keyword evidence="4" id="KW-0732">Signal</keyword>
<dbReference type="Pfam" id="PF01120">
    <property type="entry name" value="Alpha_L_fucos"/>
    <property type="match status" value="1"/>
</dbReference>
<dbReference type="GO" id="GO:0004560">
    <property type="term" value="F:alpha-L-fucosidase activity"/>
    <property type="evidence" value="ECO:0007669"/>
    <property type="project" value="UniProtKB-EC"/>
</dbReference>
<dbReference type="InterPro" id="IPR057739">
    <property type="entry name" value="Glyco_hydro_29_N"/>
</dbReference>
<sequence length="484" mass="56328">MQAITTKMVSKLNVSVWWPSSTLFLVLLLSSTSLSWDVTAFRTGISSGPYKPDWKSLDTRPIPKWYDEAKIGIFLHWGVFSVPSFGSEWFWWYLDGVRSPRFVKFMKDNYRPDFTYQDFAPMFTTEFFNPNQWAEIFTKSGARYVVLTSKHHEGFTNWPSKYSWNWNSKAVGPKRDLVGELAAAIKKTPIHFGLYHSLFEWFNPLFLQDKANNFTTQKFVREKTMPELYELVMNYKPDVIWSDGEGHASDKYWNSTEFIAWLYNDSPVKDTVVVNDRWGAGISCHHGDFYTCHDRYNPGKLVNHKWENAMTIDKHSWGYRRRARYSDYYSIEGLISLLVETVSCGGNLLMNVGPTHDGRIDPLFEERLLQVGQWLKVNGEAIYASRPWTYQNDTYTKKVWYTSKMENNTKVVYAAMLFWPNTNIVILGAVKPTSRTVVHMLGYPKPIGYSYYATTGFQIDLPNIPISSLPCDWAWVFKITNLEE</sequence>
<evidence type="ECO:0000256" key="7">
    <source>
        <dbReference type="ARBA" id="ARBA00023295"/>
    </source>
</evidence>
<evidence type="ECO:0000259" key="9">
    <source>
        <dbReference type="Pfam" id="PF01120"/>
    </source>
</evidence>